<protein>
    <recommendedName>
        <fullName evidence="4">Photosynthetic complex assembly protein</fullName>
    </recommendedName>
</protein>
<reference evidence="2" key="2">
    <citation type="submission" date="2020-09" db="EMBL/GenBank/DDBJ databases">
        <authorList>
            <person name="Sun Q."/>
            <person name="Zhou Y."/>
        </authorList>
    </citation>
    <scope>NUCLEOTIDE SEQUENCE</scope>
    <source>
        <strain evidence="2">CGMCC 1.15493</strain>
    </source>
</reference>
<accession>A0A917D9V1</accession>
<dbReference type="NCBIfam" id="TIGR03054">
    <property type="entry name" value="photo_alph_chp1"/>
    <property type="match status" value="1"/>
</dbReference>
<name>A0A917D9V1_9HYPH</name>
<comment type="caution">
    <text evidence="2">The sequence shown here is derived from an EMBL/GenBank/DDBJ whole genome shotgun (WGS) entry which is preliminary data.</text>
</comment>
<proteinExistence type="predicted"/>
<dbReference type="RefSeq" id="WP_188850478.1">
    <property type="nucleotide sequence ID" value="NZ_BMJJ01000004.1"/>
</dbReference>
<reference evidence="2" key="1">
    <citation type="journal article" date="2014" name="Int. J. Syst. Evol. Microbiol.">
        <title>Complete genome sequence of Corynebacterium casei LMG S-19264T (=DSM 44701T), isolated from a smear-ripened cheese.</title>
        <authorList>
            <consortium name="US DOE Joint Genome Institute (JGI-PGF)"/>
            <person name="Walter F."/>
            <person name="Albersmeier A."/>
            <person name="Kalinowski J."/>
            <person name="Ruckert C."/>
        </authorList>
    </citation>
    <scope>NUCLEOTIDE SEQUENCE</scope>
    <source>
        <strain evidence="2">CGMCC 1.15493</strain>
    </source>
</reference>
<dbReference type="EMBL" id="BMJJ01000004">
    <property type="protein sequence ID" value="GGD17316.1"/>
    <property type="molecule type" value="Genomic_DNA"/>
</dbReference>
<evidence type="ECO:0000256" key="1">
    <source>
        <dbReference type="SAM" id="MobiDB-lite"/>
    </source>
</evidence>
<evidence type="ECO:0000313" key="3">
    <source>
        <dbReference type="Proteomes" id="UP000613160"/>
    </source>
</evidence>
<organism evidence="2 3">
    <name type="scientific">Aureimonas glaciei</name>
    <dbReference type="NCBI Taxonomy" id="1776957"/>
    <lineage>
        <taxon>Bacteria</taxon>
        <taxon>Pseudomonadati</taxon>
        <taxon>Pseudomonadota</taxon>
        <taxon>Alphaproteobacteria</taxon>
        <taxon>Hyphomicrobiales</taxon>
        <taxon>Aurantimonadaceae</taxon>
        <taxon>Aureimonas</taxon>
    </lineage>
</organism>
<dbReference type="Proteomes" id="UP000613160">
    <property type="component" value="Unassembled WGS sequence"/>
</dbReference>
<evidence type="ECO:0000313" key="2">
    <source>
        <dbReference type="EMBL" id="GGD17316.1"/>
    </source>
</evidence>
<evidence type="ECO:0008006" key="4">
    <source>
        <dbReference type="Google" id="ProtNLM"/>
    </source>
</evidence>
<dbReference type="InterPro" id="IPR017495">
    <property type="entry name" value="PuhC"/>
</dbReference>
<sequence length="161" mass="17156">MSQALDTPPRQAGTTRTKDPHAKPALACGGMIAVALALAFFGRHPPTVVTIDPTAVSRSLDLAFRDLPDGSVMVVDATTGQDIQIIAPGGGGFVRVTMRSYARERMQRGLSDATPFHLAEMTDGTVFLQDRLTGRTMHLNAFGPANVGAFRAILDHGRATR</sequence>
<keyword evidence="3" id="KW-1185">Reference proteome</keyword>
<gene>
    <name evidence="2" type="ORF">GCM10011335_20220</name>
</gene>
<feature type="region of interest" description="Disordered" evidence="1">
    <location>
        <begin position="1"/>
        <end position="22"/>
    </location>
</feature>
<dbReference type="AlphaFoldDB" id="A0A917D9V1"/>